<evidence type="ECO:0000259" key="1">
    <source>
        <dbReference type="Pfam" id="PF25355"/>
    </source>
</evidence>
<reference evidence="2 3" key="1">
    <citation type="submission" date="2019-03" db="EMBL/GenBank/DDBJ databases">
        <title>Genomics of glacier-inhabiting Cryobacterium strains.</title>
        <authorList>
            <person name="Liu Q."/>
            <person name="Xin Y.-H."/>
        </authorList>
    </citation>
    <scope>NUCLEOTIDE SEQUENCE [LARGE SCALE GENOMIC DNA]</scope>
    <source>
        <strain evidence="2 3">CGMCC 1.4292</strain>
    </source>
</reference>
<gene>
    <name evidence="2" type="ORF">E3T53_03995</name>
</gene>
<dbReference type="AlphaFoldDB" id="A0A4Y8KR37"/>
<dbReference type="EMBL" id="SOHQ01000013">
    <property type="protein sequence ID" value="TFD80802.1"/>
    <property type="molecule type" value="Genomic_DNA"/>
</dbReference>
<evidence type="ECO:0000313" key="2">
    <source>
        <dbReference type="EMBL" id="TFD80802.1"/>
    </source>
</evidence>
<organism evidence="2 3">
    <name type="scientific">Cryobacterium psychrophilum</name>
    <dbReference type="NCBI Taxonomy" id="41988"/>
    <lineage>
        <taxon>Bacteria</taxon>
        <taxon>Bacillati</taxon>
        <taxon>Actinomycetota</taxon>
        <taxon>Actinomycetes</taxon>
        <taxon>Micrococcales</taxon>
        <taxon>Microbacteriaceae</taxon>
        <taxon>Cryobacterium</taxon>
    </lineage>
</organism>
<keyword evidence="3" id="KW-1185">Reference proteome</keyword>
<dbReference type="Pfam" id="PF25355">
    <property type="entry name" value="DUF7882"/>
    <property type="match status" value="1"/>
</dbReference>
<sequence length="98" mass="11275">MGILKYGCYSEYEFDDRPLAHLQVVIVAKLRRHEGFLFCWTEGREHGGGRNCVWLDPHIPLSFRYQGGRTPTINFEWVDTLMKSANTAAGMVLFPEPE</sequence>
<proteinExistence type="predicted"/>
<accession>A0A4Y8KR37</accession>
<feature type="domain" description="DUF7882" evidence="1">
    <location>
        <begin position="1"/>
        <end position="96"/>
    </location>
</feature>
<name>A0A4Y8KR37_9MICO</name>
<protein>
    <recommendedName>
        <fullName evidence="1">DUF7882 domain-containing protein</fullName>
    </recommendedName>
</protein>
<evidence type="ECO:0000313" key="3">
    <source>
        <dbReference type="Proteomes" id="UP000298218"/>
    </source>
</evidence>
<dbReference type="Proteomes" id="UP000298218">
    <property type="component" value="Unassembled WGS sequence"/>
</dbReference>
<comment type="caution">
    <text evidence="2">The sequence shown here is derived from an EMBL/GenBank/DDBJ whole genome shotgun (WGS) entry which is preliminary data.</text>
</comment>
<dbReference type="OrthoDB" id="5123855at2"/>
<dbReference type="RefSeq" id="WP_134173785.1">
    <property type="nucleotide sequence ID" value="NZ_SODI01000001.1"/>
</dbReference>
<dbReference type="InterPro" id="IPR057204">
    <property type="entry name" value="DUF7882"/>
</dbReference>